<evidence type="ECO:0000256" key="2">
    <source>
        <dbReference type="ARBA" id="ARBA00022475"/>
    </source>
</evidence>
<evidence type="ECO:0000256" key="6">
    <source>
        <dbReference type="ARBA" id="ARBA00023136"/>
    </source>
</evidence>
<dbReference type="AlphaFoldDB" id="A0A849AVT8"/>
<keyword evidence="6 9" id="KW-0472">Membrane</keyword>
<dbReference type="GO" id="GO:0005886">
    <property type="term" value="C:plasma membrane"/>
    <property type="evidence" value="ECO:0007669"/>
    <property type="project" value="UniProtKB-SubCell"/>
</dbReference>
<evidence type="ECO:0000256" key="1">
    <source>
        <dbReference type="ARBA" id="ARBA00004651"/>
    </source>
</evidence>
<evidence type="ECO:0000313" key="11">
    <source>
        <dbReference type="Proteomes" id="UP000557772"/>
    </source>
</evidence>
<comment type="similarity">
    <text evidence="7">Belongs to the glycosyltransferase 87 family.</text>
</comment>
<dbReference type="RefSeq" id="WP_171157538.1">
    <property type="nucleotide sequence ID" value="NZ_JABENB010000003.1"/>
</dbReference>
<feature type="transmembrane region" description="Helical" evidence="9">
    <location>
        <begin position="86"/>
        <end position="105"/>
    </location>
</feature>
<evidence type="ECO:0000256" key="3">
    <source>
        <dbReference type="ARBA" id="ARBA00022679"/>
    </source>
</evidence>
<feature type="transmembrane region" description="Helical" evidence="9">
    <location>
        <begin position="112"/>
        <end position="133"/>
    </location>
</feature>
<sequence>MGERSRDTGQLRMAGLIAVLWLASRGALLLIHRRETDIDGDIGYFSDVLQQHDITRMLTEYPTPVVALMWPMHLIAGTDGDRFRQLFVATMLLVDLLFTAYLVHLGRRSRDYLGAFAWIGFGLCLGPLLIFRFDLLPGVFAAVAIGLSARAPIRAGISAALGFAFKLWPIVLVPMLATRGQQLRRSAAAAALTVVVLVDVSMVFAGVERTLSPLTWQRDRGLQVESLVATPLMFDRLRHPDRWRVEYAHNAWEINGPWTAAAQHTATALIGVAILVIAFLWWRCFRVRHERPELTAWLCLAVICLIVVTDKTFSPQYLLWIAPPAALVLATWPRVLAPRVLMGALLLIALTTQQLYPVHYNAMIATPPAALSVWLLVVRNVMLLAVTVGLCLYVWRQSLLPQASAEHQGDEQHDEDDDGDRAEQQPTRRRR</sequence>
<keyword evidence="11" id="KW-1185">Reference proteome</keyword>
<feature type="transmembrane region" description="Helical" evidence="9">
    <location>
        <begin position="12"/>
        <end position="31"/>
    </location>
</feature>
<evidence type="ECO:0000256" key="7">
    <source>
        <dbReference type="ARBA" id="ARBA00024033"/>
    </source>
</evidence>
<comment type="subcellular location">
    <subcellularLocation>
        <location evidence="1">Cell membrane</location>
        <topology evidence="1">Multi-pass membrane protein</topology>
    </subcellularLocation>
</comment>
<dbReference type="GO" id="GO:0016758">
    <property type="term" value="F:hexosyltransferase activity"/>
    <property type="evidence" value="ECO:0007669"/>
    <property type="project" value="InterPro"/>
</dbReference>
<dbReference type="EMBL" id="JABENB010000003">
    <property type="protein sequence ID" value="NNG40782.1"/>
    <property type="molecule type" value="Genomic_DNA"/>
</dbReference>
<feature type="transmembrane region" description="Helical" evidence="9">
    <location>
        <begin position="371"/>
        <end position="395"/>
    </location>
</feature>
<keyword evidence="4 9" id="KW-0812">Transmembrane</keyword>
<feature type="transmembrane region" description="Helical" evidence="9">
    <location>
        <begin position="294"/>
        <end position="311"/>
    </location>
</feature>
<dbReference type="Proteomes" id="UP000557772">
    <property type="component" value="Unassembled WGS sequence"/>
</dbReference>
<evidence type="ECO:0000256" key="8">
    <source>
        <dbReference type="SAM" id="MobiDB-lite"/>
    </source>
</evidence>
<feature type="transmembrane region" description="Helical" evidence="9">
    <location>
        <begin position="153"/>
        <end position="176"/>
    </location>
</feature>
<reference evidence="10 11" key="1">
    <citation type="submission" date="2020-05" db="EMBL/GenBank/DDBJ databases">
        <title>Flexivirga sp. ID2601S isolated from air conditioner.</title>
        <authorList>
            <person name="Kim D.H."/>
        </authorList>
    </citation>
    <scope>NUCLEOTIDE SEQUENCE [LARGE SCALE GENOMIC DNA]</scope>
    <source>
        <strain evidence="10 11">ID2601S</strain>
    </source>
</reference>
<evidence type="ECO:0000256" key="4">
    <source>
        <dbReference type="ARBA" id="ARBA00022692"/>
    </source>
</evidence>
<proteinExistence type="inferred from homology"/>
<comment type="caution">
    <text evidence="10">The sequence shown here is derived from an EMBL/GenBank/DDBJ whole genome shotgun (WGS) entry which is preliminary data.</text>
</comment>
<keyword evidence="3" id="KW-0808">Transferase</keyword>
<evidence type="ECO:0000256" key="9">
    <source>
        <dbReference type="SAM" id="Phobius"/>
    </source>
</evidence>
<evidence type="ECO:0000313" key="10">
    <source>
        <dbReference type="EMBL" id="NNG40782.1"/>
    </source>
</evidence>
<feature type="region of interest" description="Disordered" evidence="8">
    <location>
        <begin position="405"/>
        <end position="431"/>
    </location>
</feature>
<feature type="transmembrane region" description="Helical" evidence="9">
    <location>
        <begin position="317"/>
        <end position="333"/>
    </location>
</feature>
<name>A0A849AVT8_9MICO</name>
<feature type="transmembrane region" description="Helical" evidence="9">
    <location>
        <begin position="340"/>
        <end position="359"/>
    </location>
</feature>
<keyword evidence="2" id="KW-1003">Cell membrane</keyword>
<dbReference type="Pfam" id="PF09594">
    <property type="entry name" value="GT87"/>
    <property type="match status" value="1"/>
</dbReference>
<accession>A0A849AVT8</accession>
<dbReference type="InterPro" id="IPR018584">
    <property type="entry name" value="GT87"/>
</dbReference>
<keyword evidence="5 9" id="KW-1133">Transmembrane helix</keyword>
<feature type="transmembrane region" description="Helical" evidence="9">
    <location>
        <begin position="261"/>
        <end position="282"/>
    </location>
</feature>
<feature type="transmembrane region" description="Helical" evidence="9">
    <location>
        <begin position="188"/>
        <end position="207"/>
    </location>
</feature>
<evidence type="ECO:0000256" key="5">
    <source>
        <dbReference type="ARBA" id="ARBA00022989"/>
    </source>
</evidence>
<protein>
    <submittedName>
        <fullName evidence="10">DUF2029 domain-containing protein</fullName>
    </submittedName>
</protein>
<organism evidence="10 11">
    <name type="scientific">Flexivirga aerilata</name>
    <dbReference type="NCBI Taxonomy" id="1656889"/>
    <lineage>
        <taxon>Bacteria</taxon>
        <taxon>Bacillati</taxon>
        <taxon>Actinomycetota</taxon>
        <taxon>Actinomycetes</taxon>
        <taxon>Micrococcales</taxon>
        <taxon>Dermacoccaceae</taxon>
        <taxon>Flexivirga</taxon>
    </lineage>
</organism>
<gene>
    <name evidence="10" type="ORF">HJ588_16085</name>
</gene>